<feature type="transmembrane region" description="Helical" evidence="6">
    <location>
        <begin position="397"/>
        <end position="414"/>
    </location>
</feature>
<keyword evidence="3 6" id="KW-0812">Transmembrane</keyword>
<evidence type="ECO:0000256" key="5">
    <source>
        <dbReference type="ARBA" id="ARBA00023136"/>
    </source>
</evidence>
<dbReference type="GO" id="GO:0005886">
    <property type="term" value="C:plasma membrane"/>
    <property type="evidence" value="ECO:0007669"/>
    <property type="project" value="UniProtKB-SubCell"/>
</dbReference>
<proteinExistence type="predicted"/>
<evidence type="ECO:0000256" key="6">
    <source>
        <dbReference type="SAM" id="Phobius"/>
    </source>
</evidence>
<dbReference type="EMBL" id="LNQP01000011">
    <property type="protein sequence ID" value="KSU89057.1"/>
    <property type="molecule type" value="Genomic_DNA"/>
</dbReference>
<feature type="transmembrane region" description="Helical" evidence="6">
    <location>
        <begin position="153"/>
        <end position="174"/>
    </location>
</feature>
<feature type="transmembrane region" description="Helical" evidence="6">
    <location>
        <begin position="90"/>
        <end position="112"/>
    </location>
</feature>
<evidence type="ECO:0000313" key="7">
    <source>
        <dbReference type="EMBL" id="KSU89057.1"/>
    </source>
</evidence>
<evidence type="ECO:0000256" key="3">
    <source>
        <dbReference type="ARBA" id="ARBA00022692"/>
    </source>
</evidence>
<feature type="transmembrane region" description="Helical" evidence="6">
    <location>
        <begin position="7"/>
        <end position="26"/>
    </location>
</feature>
<feature type="transmembrane region" description="Helical" evidence="6">
    <location>
        <begin position="46"/>
        <end position="69"/>
    </location>
</feature>
<accession>A0A0V8JPZ9</accession>
<gene>
    <name evidence="7" type="ORF">AS180_04180</name>
</gene>
<dbReference type="AlphaFoldDB" id="A0A0V8JPZ9"/>
<comment type="subcellular location">
    <subcellularLocation>
        <location evidence="1">Cell membrane</location>
        <topology evidence="1">Multi-pass membrane protein</topology>
    </subcellularLocation>
</comment>
<dbReference type="Proteomes" id="UP000053681">
    <property type="component" value="Unassembled WGS sequence"/>
</dbReference>
<feature type="transmembrane region" description="Helical" evidence="6">
    <location>
        <begin position="374"/>
        <end position="391"/>
    </location>
</feature>
<organism evidence="7 8">
    <name type="scientific">Priestia veravalensis</name>
    <dbReference type="NCBI Taxonomy" id="1414648"/>
    <lineage>
        <taxon>Bacteria</taxon>
        <taxon>Bacillati</taxon>
        <taxon>Bacillota</taxon>
        <taxon>Bacilli</taxon>
        <taxon>Bacillales</taxon>
        <taxon>Bacillaceae</taxon>
        <taxon>Priestia</taxon>
    </lineage>
</organism>
<dbReference type="PANTHER" id="PTHR30250">
    <property type="entry name" value="PST FAMILY PREDICTED COLANIC ACID TRANSPORTER"/>
    <property type="match status" value="1"/>
</dbReference>
<evidence type="ECO:0000256" key="4">
    <source>
        <dbReference type="ARBA" id="ARBA00022989"/>
    </source>
</evidence>
<feature type="transmembrane region" description="Helical" evidence="6">
    <location>
        <begin position="462"/>
        <end position="484"/>
    </location>
</feature>
<reference evidence="7 8" key="1">
    <citation type="submission" date="2015-11" db="EMBL/GenBank/DDBJ databases">
        <title>Bacillus caseinolyticus sp nov.</title>
        <authorList>
            <person name="Dastager S.G."/>
            <person name="Mawlankar R."/>
        </authorList>
    </citation>
    <scope>NUCLEOTIDE SEQUENCE [LARGE SCALE GENOMIC DNA]</scope>
    <source>
        <strain evidence="7 8">SGD-V-76</strain>
    </source>
</reference>
<feature type="transmembrane region" description="Helical" evidence="6">
    <location>
        <begin position="180"/>
        <end position="198"/>
    </location>
</feature>
<protein>
    <submittedName>
        <fullName evidence="7">Flippase</fullName>
    </submittedName>
</protein>
<keyword evidence="4 6" id="KW-1133">Transmembrane helix</keyword>
<feature type="transmembrane region" description="Helical" evidence="6">
    <location>
        <begin position="232"/>
        <end position="252"/>
    </location>
</feature>
<sequence length="518" mass="59155">MRVQKATLNAVMNVLSFILLLFPAFIVRKAFIDALGNELLGLTALYTSMIGMLSILELGIGSAIVYALYQPFAERNTIKIKGYLNYYAKFYKIIGAIILGVGICMLPFLPLFIKGNLNIMDARIYFLLFLANSVITYFFSYKFSLLIVAQEEYRIAVSMTLAKLGTFALQFVLLKLYPSLYAFLIIQLVINLLFYYILNRLIHKKFAWVFEAKGEIEPSEKRELTKNMKAMFFHKIGGILVFSTDNIIMAYYINLGVVGVFNNYYMIISAFQATILNGLSGITASIGQLLTENNRENAFVVHQRLFFISFWLVSCMVISLWNTINSFILIWLNEEQLLDSLTIGLILVNLYIFLMRGSVDRFKEAGGIFYQDRYAPLIEGAVNIVASLVLVKVMGLSGVFLGTLISNIAVIFWVKPKMVYKYVFHKPLRQYFQLYFKYLLFALIPLFVTHLVTSSLKGSDSILLFLSNCVLNLVIINGFYWALFHRTPEFSYFKKLVVNSLAASRSRFSFQKGFSRGQ</sequence>
<evidence type="ECO:0000256" key="2">
    <source>
        <dbReference type="ARBA" id="ARBA00022475"/>
    </source>
</evidence>
<keyword evidence="2" id="KW-1003">Cell membrane</keyword>
<feature type="transmembrane region" description="Helical" evidence="6">
    <location>
        <begin position="264"/>
        <end position="284"/>
    </location>
</feature>
<comment type="caution">
    <text evidence="7">The sequence shown here is derived from an EMBL/GenBank/DDBJ whole genome shotgun (WGS) entry which is preliminary data.</text>
</comment>
<dbReference type="PANTHER" id="PTHR30250:SF26">
    <property type="entry name" value="PSMA PROTEIN"/>
    <property type="match status" value="1"/>
</dbReference>
<dbReference type="RefSeq" id="WP_062686468.1">
    <property type="nucleotide sequence ID" value="NZ_KQ758631.1"/>
</dbReference>
<feature type="transmembrane region" description="Helical" evidence="6">
    <location>
        <begin position="337"/>
        <end position="354"/>
    </location>
</feature>
<keyword evidence="8" id="KW-1185">Reference proteome</keyword>
<evidence type="ECO:0000313" key="8">
    <source>
        <dbReference type="Proteomes" id="UP000053681"/>
    </source>
</evidence>
<feature type="transmembrane region" description="Helical" evidence="6">
    <location>
        <begin position="305"/>
        <end position="331"/>
    </location>
</feature>
<dbReference type="InterPro" id="IPR050833">
    <property type="entry name" value="Poly_Biosynth_Transport"/>
</dbReference>
<name>A0A0V8JPZ9_9BACI</name>
<evidence type="ECO:0000256" key="1">
    <source>
        <dbReference type="ARBA" id="ARBA00004651"/>
    </source>
</evidence>
<feature type="transmembrane region" description="Helical" evidence="6">
    <location>
        <begin position="124"/>
        <end position="141"/>
    </location>
</feature>
<keyword evidence="5 6" id="KW-0472">Membrane</keyword>
<feature type="transmembrane region" description="Helical" evidence="6">
    <location>
        <begin position="435"/>
        <end position="456"/>
    </location>
</feature>